<feature type="transmembrane region" description="Helical" evidence="5">
    <location>
        <begin position="46"/>
        <end position="68"/>
    </location>
</feature>
<dbReference type="InterPro" id="IPR003807">
    <property type="entry name" value="DUF202"/>
</dbReference>
<keyword evidence="2 5" id="KW-0812">Transmembrane</keyword>
<feature type="transmembrane region" description="Helical" evidence="5">
    <location>
        <begin position="20"/>
        <end position="39"/>
    </location>
</feature>
<comment type="subcellular location">
    <subcellularLocation>
        <location evidence="1">Endomembrane system</location>
        <topology evidence="1">Multi-pass membrane protein</topology>
    </subcellularLocation>
</comment>
<accession>A0A1X7L4N1</accession>
<keyword evidence="8" id="KW-1185">Reference proteome</keyword>
<evidence type="ECO:0000313" key="7">
    <source>
        <dbReference type="EMBL" id="SMG48720.1"/>
    </source>
</evidence>
<name>A0A1X7L4N1_9MICO</name>
<dbReference type="Proteomes" id="UP000193244">
    <property type="component" value="Unassembled WGS sequence"/>
</dbReference>
<protein>
    <recommendedName>
        <fullName evidence="6">DUF202 domain-containing protein</fullName>
    </recommendedName>
</protein>
<evidence type="ECO:0000256" key="2">
    <source>
        <dbReference type="ARBA" id="ARBA00022692"/>
    </source>
</evidence>
<keyword evidence="3 5" id="KW-1133">Transmembrane helix</keyword>
<evidence type="ECO:0000259" key="6">
    <source>
        <dbReference type="Pfam" id="PF02656"/>
    </source>
</evidence>
<dbReference type="STRING" id="150121.SAMN06296010_3355"/>
<sequence>MPGRPARDPGLQPERTALAWRRTAIAAAGVALVCSITAVRSGALAVAAVAVVIAGAIVGLSLLGPFHVRMAAEEDRPAPWSALTLLVVCICVVSVLGCALAVGGALSR</sequence>
<evidence type="ECO:0000313" key="8">
    <source>
        <dbReference type="Proteomes" id="UP000193244"/>
    </source>
</evidence>
<feature type="transmembrane region" description="Helical" evidence="5">
    <location>
        <begin position="80"/>
        <end position="106"/>
    </location>
</feature>
<dbReference type="EMBL" id="FXAY01000007">
    <property type="protein sequence ID" value="SMG48720.1"/>
    <property type="molecule type" value="Genomic_DNA"/>
</dbReference>
<reference evidence="8" key="1">
    <citation type="submission" date="2017-04" db="EMBL/GenBank/DDBJ databases">
        <authorList>
            <person name="Varghese N."/>
            <person name="Submissions S."/>
        </authorList>
    </citation>
    <scope>NUCLEOTIDE SEQUENCE [LARGE SCALE GENOMIC DNA]</scope>
    <source>
        <strain evidence="8">VKM Ac-2510</strain>
    </source>
</reference>
<proteinExistence type="predicted"/>
<dbReference type="AlphaFoldDB" id="A0A1X7L4N1"/>
<gene>
    <name evidence="7" type="ORF">SAMN06296010_3355</name>
</gene>
<feature type="domain" description="DUF202" evidence="6">
    <location>
        <begin position="8"/>
        <end position="62"/>
    </location>
</feature>
<dbReference type="Pfam" id="PF02656">
    <property type="entry name" value="DUF202"/>
    <property type="match status" value="1"/>
</dbReference>
<dbReference type="GO" id="GO:0012505">
    <property type="term" value="C:endomembrane system"/>
    <property type="evidence" value="ECO:0007669"/>
    <property type="project" value="UniProtKB-SubCell"/>
</dbReference>
<evidence type="ECO:0000256" key="3">
    <source>
        <dbReference type="ARBA" id="ARBA00022989"/>
    </source>
</evidence>
<evidence type="ECO:0000256" key="1">
    <source>
        <dbReference type="ARBA" id="ARBA00004127"/>
    </source>
</evidence>
<organism evidence="7 8">
    <name type="scientific">Agreia pratensis</name>
    <dbReference type="NCBI Taxonomy" id="150121"/>
    <lineage>
        <taxon>Bacteria</taxon>
        <taxon>Bacillati</taxon>
        <taxon>Actinomycetota</taxon>
        <taxon>Actinomycetes</taxon>
        <taxon>Micrococcales</taxon>
        <taxon>Microbacteriaceae</taxon>
        <taxon>Agreia</taxon>
    </lineage>
</organism>
<evidence type="ECO:0000256" key="4">
    <source>
        <dbReference type="ARBA" id="ARBA00023136"/>
    </source>
</evidence>
<keyword evidence="4 5" id="KW-0472">Membrane</keyword>
<evidence type="ECO:0000256" key="5">
    <source>
        <dbReference type="SAM" id="Phobius"/>
    </source>
</evidence>